<dbReference type="RefSeq" id="WP_381083285.1">
    <property type="nucleotide sequence ID" value="NZ_JBHUDX010000046.1"/>
</dbReference>
<name>A0ABW4IS61_9ACTN</name>
<sequence length="70" mass="7659">MTAASHVCRACDEPISNPDDAVCLGREMGNSGPGWDVWAHREHADRVGPDPDAVRILARVLLARAPRQDR</sequence>
<keyword evidence="2" id="KW-1185">Reference proteome</keyword>
<dbReference type="Proteomes" id="UP001597261">
    <property type="component" value="Unassembled WGS sequence"/>
</dbReference>
<accession>A0ABW4IS61</accession>
<evidence type="ECO:0000313" key="2">
    <source>
        <dbReference type="Proteomes" id="UP001597261"/>
    </source>
</evidence>
<proteinExistence type="predicted"/>
<dbReference type="EMBL" id="JBHUDX010000046">
    <property type="protein sequence ID" value="MFD1659806.1"/>
    <property type="molecule type" value="Genomic_DNA"/>
</dbReference>
<reference evidence="2" key="1">
    <citation type="journal article" date="2019" name="Int. J. Syst. Evol. Microbiol.">
        <title>The Global Catalogue of Microorganisms (GCM) 10K type strain sequencing project: providing services to taxonomists for standard genome sequencing and annotation.</title>
        <authorList>
            <consortium name="The Broad Institute Genomics Platform"/>
            <consortium name="The Broad Institute Genome Sequencing Center for Infectious Disease"/>
            <person name="Wu L."/>
            <person name="Ma J."/>
        </authorList>
    </citation>
    <scope>NUCLEOTIDE SEQUENCE [LARGE SCALE GENOMIC DNA]</scope>
    <source>
        <strain evidence="2">CGMCC 1.12470</strain>
    </source>
</reference>
<organism evidence="1 2">
    <name type="scientific">Streptomyces caeni</name>
    <dbReference type="NCBI Taxonomy" id="2307231"/>
    <lineage>
        <taxon>Bacteria</taxon>
        <taxon>Bacillati</taxon>
        <taxon>Actinomycetota</taxon>
        <taxon>Actinomycetes</taxon>
        <taxon>Kitasatosporales</taxon>
        <taxon>Streptomycetaceae</taxon>
        <taxon>Streptomyces</taxon>
    </lineage>
</organism>
<gene>
    <name evidence="1" type="ORF">ACFSL4_16795</name>
</gene>
<comment type="caution">
    <text evidence="1">The sequence shown here is derived from an EMBL/GenBank/DDBJ whole genome shotgun (WGS) entry which is preliminary data.</text>
</comment>
<evidence type="ECO:0000313" key="1">
    <source>
        <dbReference type="EMBL" id="MFD1659806.1"/>
    </source>
</evidence>
<protein>
    <submittedName>
        <fullName evidence="1">Uncharacterized protein</fullName>
    </submittedName>
</protein>